<name>A0A3B0WA00_9ZZZZ</name>
<feature type="domain" description="FDX-ACB" evidence="1">
    <location>
        <begin position="1"/>
        <end position="41"/>
    </location>
</feature>
<reference evidence="2" key="1">
    <citation type="submission" date="2018-06" db="EMBL/GenBank/DDBJ databases">
        <authorList>
            <person name="Zhirakovskaya E."/>
        </authorList>
    </citation>
    <scope>NUCLEOTIDE SEQUENCE</scope>
</reference>
<dbReference type="PROSITE" id="PS51447">
    <property type="entry name" value="FDX_ACB"/>
    <property type="match status" value="1"/>
</dbReference>
<dbReference type="SUPFAM" id="SSF54991">
    <property type="entry name" value="Anticodon-binding domain of PheRS"/>
    <property type="match status" value="1"/>
</dbReference>
<accession>A0A3B0WA00</accession>
<organism evidence="2">
    <name type="scientific">hydrothermal vent metagenome</name>
    <dbReference type="NCBI Taxonomy" id="652676"/>
    <lineage>
        <taxon>unclassified sequences</taxon>
        <taxon>metagenomes</taxon>
        <taxon>ecological metagenomes</taxon>
    </lineage>
</organism>
<feature type="non-terminal residue" evidence="2">
    <location>
        <position position="1"/>
    </location>
</feature>
<dbReference type="Gene3D" id="3.30.70.380">
    <property type="entry name" value="Ferrodoxin-fold anticodon-binding domain"/>
    <property type="match status" value="1"/>
</dbReference>
<proteinExistence type="predicted"/>
<evidence type="ECO:0000313" key="2">
    <source>
        <dbReference type="EMBL" id="VAW47507.1"/>
    </source>
</evidence>
<dbReference type="EMBL" id="UOFC01000152">
    <property type="protein sequence ID" value="VAW47507.1"/>
    <property type="molecule type" value="Genomic_DNA"/>
</dbReference>
<gene>
    <name evidence="2" type="ORF">MNBD_GAMMA03-1536</name>
</gene>
<dbReference type="InterPro" id="IPR005121">
    <property type="entry name" value="Fdx_antiC-bd"/>
</dbReference>
<dbReference type="InterPro" id="IPR036690">
    <property type="entry name" value="Fdx_antiC-bd_sf"/>
</dbReference>
<protein>
    <recommendedName>
        <fullName evidence="1">FDX-ACB domain-containing protein</fullName>
    </recommendedName>
</protein>
<dbReference type="AlphaFoldDB" id="A0A3B0WA00"/>
<evidence type="ECO:0000259" key="1">
    <source>
        <dbReference type="PROSITE" id="PS51447"/>
    </source>
</evidence>
<sequence>RSLAVGLVLQQQNATFADKEVDKLITKVVSSLTDNLTVEIRGR</sequence>